<sequence>MPIRFLLKLSFALGCGRKGPVNRSRIKKTREVRTYDLAAEDIRRRAQKRPLRLFAWVYPIFFQMVLEIDHPVIGWNGKAWVGSQSDRDTVGPFEPSFALSDLARIGARSCM</sequence>
<comment type="caution">
    <text evidence="1">The sequence shown here is derived from an EMBL/GenBank/DDBJ whole genome shotgun (WGS) entry which is preliminary data.</text>
</comment>
<accession>A0A8H6E7B1</accession>
<organism evidence="1 2">
    <name type="scientific">Petromyces alliaceus</name>
    <name type="common">Aspergillus alliaceus</name>
    <dbReference type="NCBI Taxonomy" id="209559"/>
    <lineage>
        <taxon>Eukaryota</taxon>
        <taxon>Fungi</taxon>
        <taxon>Dikarya</taxon>
        <taxon>Ascomycota</taxon>
        <taxon>Pezizomycotina</taxon>
        <taxon>Eurotiomycetes</taxon>
        <taxon>Eurotiomycetidae</taxon>
        <taxon>Eurotiales</taxon>
        <taxon>Aspergillaceae</taxon>
        <taxon>Aspergillus</taxon>
        <taxon>Aspergillus subgen. Circumdati</taxon>
    </lineage>
</organism>
<dbReference type="AlphaFoldDB" id="A0A8H6E7B1"/>
<evidence type="ECO:0000313" key="1">
    <source>
        <dbReference type="EMBL" id="KAF5862154.1"/>
    </source>
</evidence>
<protein>
    <submittedName>
        <fullName evidence="1">Uncharacterized protein</fullName>
    </submittedName>
</protein>
<dbReference type="Proteomes" id="UP000541154">
    <property type="component" value="Unassembled WGS sequence"/>
</dbReference>
<dbReference type="EMBL" id="SPNV01000080">
    <property type="protein sequence ID" value="KAF5862154.1"/>
    <property type="molecule type" value="Genomic_DNA"/>
</dbReference>
<evidence type="ECO:0000313" key="2">
    <source>
        <dbReference type="Proteomes" id="UP000541154"/>
    </source>
</evidence>
<reference evidence="1 2" key="1">
    <citation type="submission" date="2019-04" db="EMBL/GenBank/DDBJ databases">
        <title>Aspergillus burnettii sp. nov., novel species from soil in southeast Queensland.</title>
        <authorList>
            <person name="Gilchrist C.L.M."/>
            <person name="Pitt J.I."/>
            <person name="Lange L."/>
            <person name="Lacey H.J."/>
            <person name="Vuong D."/>
            <person name="Midgley D.J."/>
            <person name="Greenfield P."/>
            <person name="Bradbury M."/>
            <person name="Lacey E."/>
            <person name="Busk P.K."/>
            <person name="Pilgaard B."/>
            <person name="Chooi Y.H."/>
            <person name="Piggott A.M."/>
        </authorList>
    </citation>
    <scope>NUCLEOTIDE SEQUENCE [LARGE SCALE GENOMIC DNA]</scope>
    <source>
        <strain evidence="1 2">FRR 5400</strain>
    </source>
</reference>
<keyword evidence="2" id="KW-1185">Reference proteome</keyword>
<proteinExistence type="predicted"/>
<name>A0A8H6E7B1_PETAA</name>
<gene>
    <name evidence="1" type="ORF">ETB97_012051</name>
</gene>